<dbReference type="PANTHER" id="PTHR14089:SF6">
    <property type="entry name" value="PRE-MRNA-SPLICING FACTOR RBM22"/>
    <property type="match status" value="1"/>
</dbReference>
<accession>A0A0D3IZZ2</accession>
<reference evidence="5" key="2">
    <citation type="submission" date="2024-10" db="UniProtKB">
        <authorList>
            <consortium name="EnsemblProtists"/>
        </authorList>
    </citation>
    <scope>IDENTIFICATION</scope>
</reference>
<evidence type="ECO:0000256" key="3">
    <source>
        <dbReference type="SAM" id="MobiDB-lite"/>
    </source>
</evidence>
<dbReference type="Proteomes" id="UP000013827">
    <property type="component" value="Unassembled WGS sequence"/>
</dbReference>
<dbReference type="Pfam" id="PF21369">
    <property type="entry name" value="STL11_N"/>
    <property type="match status" value="1"/>
</dbReference>
<feature type="compositionally biased region" description="Basic and acidic residues" evidence="3">
    <location>
        <begin position="161"/>
        <end position="178"/>
    </location>
</feature>
<dbReference type="Pfam" id="PF00076">
    <property type="entry name" value="RRM_1"/>
    <property type="match status" value="1"/>
</dbReference>
<evidence type="ECO:0000313" key="6">
    <source>
        <dbReference type="Proteomes" id="UP000013827"/>
    </source>
</evidence>
<feature type="region of interest" description="Disordered" evidence="3">
    <location>
        <begin position="265"/>
        <end position="322"/>
    </location>
</feature>
<dbReference type="PaxDb" id="2903-EOD16827"/>
<dbReference type="GO" id="GO:0000974">
    <property type="term" value="C:Prp19 complex"/>
    <property type="evidence" value="ECO:0007669"/>
    <property type="project" value="TreeGrafter"/>
</dbReference>
<dbReference type="RefSeq" id="XP_005769256.1">
    <property type="nucleotide sequence ID" value="XM_005769199.1"/>
</dbReference>
<dbReference type="SMART" id="SM00360">
    <property type="entry name" value="RRM"/>
    <property type="match status" value="1"/>
</dbReference>
<evidence type="ECO:0000256" key="1">
    <source>
        <dbReference type="ARBA" id="ARBA00022884"/>
    </source>
</evidence>
<dbReference type="InterPro" id="IPR012677">
    <property type="entry name" value="Nucleotide-bd_a/b_plait_sf"/>
</dbReference>
<dbReference type="GO" id="GO:0017070">
    <property type="term" value="F:U6 snRNA binding"/>
    <property type="evidence" value="ECO:0007669"/>
    <property type="project" value="TreeGrafter"/>
</dbReference>
<dbReference type="STRING" id="2903.R1C3V7"/>
<feature type="compositionally biased region" description="Pro residues" evidence="3">
    <location>
        <begin position="291"/>
        <end position="300"/>
    </location>
</feature>
<proteinExistence type="predicted"/>
<dbReference type="GO" id="GO:0036002">
    <property type="term" value="F:pre-mRNA binding"/>
    <property type="evidence" value="ECO:0007669"/>
    <property type="project" value="TreeGrafter"/>
</dbReference>
<dbReference type="InterPro" id="IPR000504">
    <property type="entry name" value="RRM_dom"/>
</dbReference>
<dbReference type="PANTHER" id="PTHR14089">
    <property type="entry name" value="PRE-MRNA-SPLICING FACTOR RBM22"/>
    <property type="match status" value="1"/>
</dbReference>
<dbReference type="GO" id="GO:0071007">
    <property type="term" value="C:U2-type catalytic step 2 spliceosome"/>
    <property type="evidence" value="ECO:0007669"/>
    <property type="project" value="TreeGrafter"/>
</dbReference>
<dbReference type="InterPro" id="IPR048995">
    <property type="entry name" value="STL11/RBM22-like_N"/>
</dbReference>
<dbReference type="OMA" id="DHEANRC"/>
<dbReference type="AlphaFoldDB" id="A0A0D3IZZ2"/>
<feature type="compositionally biased region" description="Low complexity" evidence="3">
    <location>
        <begin position="269"/>
        <end position="279"/>
    </location>
</feature>
<protein>
    <recommendedName>
        <fullName evidence="4">RRM domain-containing protein</fullName>
    </recommendedName>
</protein>
<dbReference type="GO" id="GO:0071006">
    <property type="term" value="C:U2-type catalytic step 1 spliceosome"/>
    <property type="evidence" value="ECO:0007669"/>
    <property type="project" value="TreeGrafter"/>
</dbReference>
<keyword evidence="6" id="KW-1185">Reference proteome</keyword>
<dbReference type="EnsemblProtists" id="EOD16827">
    <property type="protein sequence ID" value="EOD16827"/>
    <property type="gene ID" value="EMIHUDRAFT_416083"/>
</dbReference>
<dbReference type="Gene3D" id="3.30.70.330">
    <property type="match status" value="1"/>
</dbReference>
<keyword evidence="1 2" id="KW-0694">RNA-binding</keyword>
<dbReference type="GeneID" id="17262987"/>
<evidence type="ECO:0000259" key="4">
    <source>
        <dbReference type="PROSITE" id="PS50102"/>
    </source>
</evidence>
<evidence type="ECO:0000313" key="5">
    <source>
        <dbReference type="EnsemblProtists" id="EOD16827"/>
    </source>
</evidence>
<reference evidence="6" key="1">
    <citation type="journal article" date="2013" name="Nature">
        <title>Pan genome of the phytoplankton Emiliania underpins its global distribution.</title>
        <authorList>
            <person name="Read B.A."/>
            <person name="Kegel J."/>
            <person name="Klute M.J."/>
            <person name="Kuo A."/>
            <person name="Lefebvre S.C."/>
            <person name="Maumus F."/>
            <person name="Mayer C."/>
            <person name="Miller J."/>
            <person name="Monier A."/>
            <person name="Salamov A."/>
            <person name="Young J."/>
            <person name="Aguilar M."/>
            <person name="Claverie J.M."/>
            <person name="Frickenhaus S."/>
            <person name="Gonzalez K."/>
            <person name="Herman E.K."/>
            <person name="Lin Y.C."/>
            <person name="Napier J."/>
            <person name="Ogata H."/>
            <person name="Sarno A.F."/>
            <person name="Shmutz J."/>
            <person name="Schroeder D."/>
            <person name="de Vargas C."/>
            <person name="Verret F."/>
            <person name="von Dassow P."/>
            <person name="Valentin K."/>
            <person name="Van de Peer Y."/>
            <person name="Wheeler G."/>
            <person name="Dacks J.B."/>
            <person name="Delwiche C.F."/>
            <person name="Dyhrman S.T."/>
            <person name="Glockner G."/>
            <person name="John U."/>
            <person name="Richards T."/>
            <person name="Worden A.Z."/>
            <person name="Zhang X."/>
            <person name="Grigoriev I.V."/>
            <person name="Allen A.E."/>
            <person name="Bidle K."/>
            <person name="Borodovsky M."/>
            <person name="Bowler C."/>
            <person name="Brownlee C."/>
            <person name="Cock J.M."/>
            <person name="Elias M."/>
            <person name="Gladyshev V.N."/>
            <person name="Groth M."/>
            <person name="Guda C."/>
            <person name="Hadaegh A."/>
            <person name="Iglesias-Rodriguez M.D."/>
            <person name="Jenkins J."/>
            <person name="Jones B.M."/>
            <person name="Lawson T."/>
            <person name="Leese F."/>
            <person name="Lindquist E."/>
            <person name="Lobanov A."/>
            <person name="Lomsadze A."/>
            <person name="Malik S.B."/>
            <person name="Marsh M.E."/>
            <person name="Mackinder L."/>
            <person name="Mock T."/>
            <person name="Mueller-Roeber B."/>
            <person name="Pagarete A."/>
            <person name="Parker M."/>
            <person name="Probert I."/>
            <person name="Quesneville H."/>
            <person name="Raines C."/>
            <person name="Rensing S.A."/>
            <person name="Riano-Pachon D.M."/>
            <person name="Richier S."/>
            <person name="Rokitta S."/>
            <person name="Shiraiwa Y."/>
            <person name="Soanes D.M."/>
            <person name="van der Giezen M."/>
            <person name="Wahlund T.M."/>
            <person name="Williams B."/>
            <person name="Wilson W."/>
            <person name="Wolfe G."/>
            <person name="Wurch L.L."/>
        </authorList>
    </citation>
    <scope>NUCLEOTIDE SEQUENCE</scope>
</reference>
<organism evidence="5 6">
    <name type="scientific">Emiliania huxleyi (strain CCMP1516)</name>
    <dbReference type="NCBI Taxonomy" id="280463"/>
    <lineage>
        <taxon>Eukaryota</taxon>
        <taxon>Haptista</taxon>
        <taxon>Haptophyta</taxon>
        <taxon>Prymnesiophyceae</taxon>
        <taxon>Isochrysidales</taxon>
        <taxon>Noelaerhabdaceae</taxon>
        <taxon>Emiliania</taxon>
    </lineage>
</organism>
<feature type="domain" description="RRM" evidence="4">
    <location>
        <begin position="192"/>
        <end position="265"/>
    </location>
</feature>
<dbReference type="HOGENOM" id="CLU_864463_0_0_1"/>
<dbReference type="SUPFAM" id="SSF54928">
    <property type="entry name" value="RNA-binding domain, RBD"/>
    <property type="match status" value="1"/>
</dbReference>
<dbReference type="PROSITE" id="PS50102">
    <property type="entry name" value="RRM"/>
    <property type="match status" value="1"/>
</dbReference>
<dbReference type="InterPro" id="IPR039171">
    <property type="entry name" value="Cwc2/Slt11"/>
</dbReference>
<sequence>MAIVASLGEDAVTLGESFPIICESCLGPNPYVRMLKGVMGKECKISGRPFTSFRWQGQHKRWKETCISPEVAREKNVCQSCVNDLEYGVPFHVRDQVMAALGKEGAVSDVNKEFWWHNKKQEQEDDGGAAGGGLSTYDQLRDSVEQLREFAALDPGPVLRPRRDTPLTPEEQERLRQRRLAELRPPEDKSISSLFVGSIPPGASDRDLRPYFQEYGPVKKITLDTAKMSAYVTYERRADAEQACRALHANLNIKGSRVRVMWARKRTRAAAPPGTAAAAEQPQRPAKRPHLPPGVAPPPGARCGHAYPSTNPDSLGARPDLD</sequence>
<feature type="region of interest" description="Disordered" evidence="3">
    <location>
        <begin position="156"/>
        <end position="178"/>
    </location>
</feature>
<dbReference type="InterPro" id="IPR035979">
    <property type="entry name" value="RBD_domain_sf"/>
</dbReference>
<evidence type="ECO:0000256" key="2">
    <source>
        <dbReference type="PROSITE-ProRule" id="PRU00176"/>
    </source>
</evidence>
<dbReference type="eggNOG" id="KOG0153">
    <property type="taxonomic scope" value="Eukaryota"/>
</dbReference>
<dbReference type="KEGG" id="ehx:EMIHUDRAFT_416083"/>
<name>A0A0D3IZZ2_EMIH1</name>